<dbReference type="EMBL" id="JAPUUL010001531">
    <property type="protein sequence ID" value="KAJ8127171.1"/>
    <property type="molecule type" value="Genomic_DNA"/>
</dbReference>
<evidence type="ECO:0000313" key="1">
    <source>
        <dbReference type="EMBL" id="KAJ8127171.1"/>
    </source>
</evidence>
<sequence>MHTHVPATYLQILPTTPHNKTASKTASNTTFSTIPLTMSNTNDPNQEKRSSFSLSSGFRSVKRAVSGSRGKKSGKEAEASSSSGNLDSSNPFADPPPAYTASSAEGSSQQAEKDPAQQHPSRVLSLYSRLRGPGSETDPFRFLAEFDTVFLIDDSGSMEWCAKVDRNPRQGQITRWDQTRNVIEQIVPICMKYDQDGVDVYFLNDPYLMHMKAPREGEPSWTIDRDADEGKASFGYIGVKNPDDVRRIFQRRTPGSGTPTGKRLGEIMETYVNCYEQREKRGQPLPKPLNIIVITDGAAQDNDILTRKLIEVAQKLDQLSAPYHQMGVQFFQVGEDEGAARFLAGLDDNLGRHVAGQELRDIVDCVTHEQLSSKLGDSQLTGDILLKAVLGSVNKHLDSQRIRQGLLVNPKP</sequence>
<protein>
    <submittedName>
        <fullName evidence="1">Uncharacterized protein</fullName>
    </submittedName>
</protein>
<reference evidence="1" key="1">
    <citation type="submission" date="2022-12" db="EMBL/GenBank/DDBJ databases">
        <title>Genome Sequence of Lasiodiplodia mahajangana.</title>
        <authorList>
            <person name="Buettner E."/>
        </authorList>
    </citation>
    <scope>NUCLEOTIDE SEQUENCE</scope>
    <source>
        <strain evidence="1">VT137</strain>
    </source>
</reference>
<keyword evidence="2" id="KW-1185">Reference proteome</keyword>
<comment type="caution">
    <text evidence="1">The sequence shown here is derived from an EMBL/GenBank/DDBJ whole genome shotgun (WGS) entry which is preliminary data.</text>
</comment>
<proteinExistence type="predicted"/>
<organism evidence="1 2">
    <name type="scientific">Lasiodiplodia mahajangana</name>
    <dbReference type="NCBI Taxonomy" id="1108764"/>
    <lineage>
        <taxon>Eukaryota</taxon>
        <taxon>Fungi</taxon>
        <taxon>Dikarya</taxon>
        <taxon>Ascomycota</taxon>
        <taxon>Pezizomycotina</taxon>
        <taxon>Dothideomycetes</taxon>
        <taxon>Dothideomycetes incertae sedis</taxon>
        <taxon>Botryosphaeriales</taxon>
        <taxon>Botryosphaeriaceae</taxon>
        <taxon>Lasiodiplodia</taxon>
    </lineage>
</organism>
<name>A0ACC2JIB1_9PEZI</name>
<gene>
    <name evidence="1" type="ORF">O1611_g6467</name>
</gene>
<dbReference type="Proteomes" id="UP001153332">
    <property type="component" value="Unassembled WGS sequence"/>
</dbReference>
<evidence type="ECO:0000313" key="2">
    <source>
        <dbReference type="Proteomes" id="UP001153332"/>
    </source>
</evidence>
<accession>A0ACC2JIB1</accession>